<protein>
    <submittedName>
        <fullName evidence="5">Uncharacterized protein</fullName>
    </submittedName>
</protein>
<feature type="region of interest" description="Disordered" evidence="2">
    <location>
        <begin position="254"/>
        <end position="275"/>
    </location>
</feature>
<evidence type="ECO:0000313" key="5">
    <source>
        <dbReference type="EMBL" id="VFJ62581.1"/>
    </source>
</evidence>
<evidence type="ECO:0000256" key="2">
    <source>
        <dbReference type="SAM" id="MobiDB-lite"/>
    </source>
</evidence>
<feature type="coiled-coil region" evidence="1">
    <location>
        <begin position="196"/>
        <end position="230"/>
    </location>
</feature>
<dbReference type="EMBL" id="CAADEZ010000069">
    <property type="protein sequence ID" value="VFJ49260.1"/>
    <property type="molecule type" value="Genomic_DNA"/>
</dbReference>
<feature type="region of interest" description="Disordered" evidence="2">
    <location>
        <begin position="678"/>
        <end position="698"/>
    </location>
</feature>
<evidence type="ECO:0000256" key="1">
    <source>
        <dbReference type="SAM" id="Coils"/>
    </source>
</evidence>
<keyword evidence="3" id="KW-1133">Transmembrane helix</keyword>
<dbReference type="PANTHER" id="PTHR21937:SF6">
    <property type="entry name" value="CCDC66 DOMAIN-CONTAINING PROTEIN"/>
    <property type="match status" value="1"/>
</dbReference>
<organism evidence="5">
    <name type="scientific">Candidatus Kentrum sp. FM</name>
    <dbReference type="NCBI Taxonomy" id="2126340"/>
    <lineage>
        <taxon>Bacteria</taxon>
        <taxon>Pseudomonadati</taxon>
        <taxon>Pseudomonadota</taxon>
        <taxon>Gammaproteobacteria</taxon>
        <taxon>Candidatus Kentrum</taxon>
    </lineage>
</organism>
<dbReference type="EMBL" id="CAADFA010000319">
    <property type="protein sequence ID" value="VFJ62581.1"/>
    <property type="molecule type" value="Genomic_DNA"/>
</dbReference>
<evidence type="ECO:0000313" key="4">
    <source>
        <dbReference type="EMBL" id="VFJ49260.1"/>
    </source>
</evidence>
<keyword evidence="3" id="KW-0812">Transmembrane</keyword>
<keyword evidence="1" id="KW-0175">Coiled coil</keyword>
<sequence length="751" mass="88578">MNNGTERTQSWPNSVTGLESNLKRFVSLHQYGESMMTPAVRGWLRSAWVIIFLMALVEAVVWFFVSQYFVAESERWVTVYLAPVFFVGIFVLIWVIDVSFITYERLLGIEDTDPNPSNESTDNTGAESGEFRLSSYFHRGKQVRWWFGVAIRLAIVFISIVITAPFLAQTIRSDEIADKYQAMLDKARKAKEAELVVLLDAEILRLQKQREDLSKKLARLDAERDLVIRDSAAPIEAAWKQIEDNHKEYLAEVAGEGSRKPGQGPKAKAAMKARDDARSHWKELVQRKNEKLTRIEQRSSEPSAKLDRIDREKLEKEDQRAKAQAVFKPMDFTTFAEEYDLEVPADTIGTRVRLLAELRAEDLAAFDPKNEYEKWVFHFSSVEGLSQALLGILFLAMLALKLFEPKAVKLYFNDEIQHQWRRYLDGGFDQEPDFVPSTDSHPYNPFGFTHVYLYFRTSQREKEKALIAKIRLEKMEQERHLQEEISLKTEFERKQTYAKKELSIKSEKLDHELKQEKRDIDNKYRELEKQYRAETAAVREEFKRKHQEEKDRSKMEREKERIEVGKLKEETEDLKRNRELREKSRAKFLEILEERKKMTEERTKGVRARNERKELEAKLRYGKEDLERLRAILKARKSEIEKEKERMADVDATLDEIRRKLEGSRDINEIQEEIKEQEKRRDDFAEARKNKSGQSRRIETIAKLKDEHKRLSKLIQKKEKLTQERKDISEKLEKYKAGIEQVEEDIKWFFS</sequence>
<dbReference type="InterPro" id="IPR031440">
    <property type="entry name" value="DUF4670"/>
</dbReference>
<name>A0A450T7U2_9GAMM</name>
<keyword evidence="3" id="KW-0472">Membrane</keyword>
<feature type="transmembrane region" description="Helical" evidence="3">
    <location>
        <begin position="145"/>
        <end position="168"/>
    </location>
</feature>
<feature type="transmembrane region" description="Helical" evidence="3">
    <location>
        <begin position="77"/>
        <end position="96"/>
    </location>
</feature>
<accession>A0A450T7U2</accession>
<dbReference type="InterPro" id="IPR025519">
    <property type="entry name" value="DUF4407"/>
</dbReference>
<dbReference type="PANTHER" id="PTHR21937">
    <property type="entry name" value="CCDC66 DOMAIN-CONTAINING PROTEIN"/>
    <property type="match status" value="1"/>
</dbReference>
<dbReference type="AlphaFoldDB" id="A0A450T7U2"/>
<evidence type="ECO:0000313" key="6">
    <source>
        <dbReference type="EMBL" id="VFK15366.1"/>
    </source>
</evidence>
<gene>
    <name evidence="4" type="ORF">BECKFM1743A_GA0114220_100696</name>
    <name evidence="6" type="ORF">BECKFM1743B_GA0114221_103673</name>
    <name evidence="5" type="ORF">BECKFM1743C_GA0114222_103193</name>
</gene>
<evidence type="ECO:0000256" key="3">
    <source>
        <dbReference type="SAM" id="Phobius"/>
    </source>
</evidence>
<proteinExistence type="predicted"/>
<feature type="compositionally biased region" description="Basic and acidic residues" evidence="2">
    <location>
        <begin position="678"/>
        <end position="689"/>
    </location>
</feature>
<dbReference type="EMBL" id="CAADFL010000367">
    <property type="protein sequence ID" value="VFK15366.1"/>
    <property type="molecule type" value="Genomic_DNA"/>
</dbReference>
<feature type="transmembrane region" description="Helical" evidence="3">
    <location>
        <begin position="43"/>
        <end position="65"/>
    </location>
</feature>
<reference evidence="5" key="1">
    <citation type="submission" date="2019-02" db="EMBL/GenBank/DDBJ databases">
        <authorList>
            <person name="Gruber-Vodicka R. H."/>
            <person name="Seah K. B. B."/>
        </authorList>
    </citation>
    <scope>NUCLEOTIDE SEQUENCE</scope>
    <source>
        <strain evidence="4">BECK_BZ163</strain>
        <strain evidence="6">BECK_BZ164</strain>
        <strain evidence="5">BECK_BZ165</strain>
    </source>
</reference>
<dbReference type="Pfam" id="PF14362">
    <property type="entry name" value="DUF4407"/>
    <property type="match status" value="1"/>
</dbReference>